<dbReference type="Proteomes" id="UP000789570">
    <property type="component" value="Unassembled WGS sequence"/>
</dbReference>
<evidence type="ECO:0000313" key="2">
    <source>
        <dbReference type="Proteomes" id="UP000789570"/>
    </source>
</evidence>
<sequence length="81" mass="9003">MRCGFIAHIVKARVREIYTLCKIDQGYVVPERYCFEVTGSAIAFARRLSSSLEVSSSVSSMMTHPYGIAVWVNIGDTSRAI</sequence>
<gene>
    <name evidence="1" type="ORF">FCALED_LOCUS1376</name>
</gene>
<comment type="caution">
    <text evidence="1">The sequence shown here is derived from an EMBL/GenBank/DDBJ whole genome shotgun (WGS) entry which is preliminary data.</text>
</comment>
<accession>A0A9N8VLL2</accession>
<reference evidence="1" key="1">
    <citation type="submission" date="2021-06" db="EMBL/GenBank/DDBJ databases">
        <authorList>
            <person name="Kallberg Y."/>
            <person name="Tangrot J."/>
            <person name="Rosling A."/>
        </authorList>
    </citation>
    <scope>NUCLEOTIDE SEQUENCE</scope>
    <source>
        <strain evidence="1">UK204</strain>
    </source>
</reference>
<protein>
    <submittedName>
        <fullName evidence="1">14282_t:CDS:1</fullName>
    </submittedName>
</protein>
<dbReference type="AlphaFoldDB" id="A0A9N8VLL2"/>
<organism evidence="1 2">
    <name type="scientific">Funneliformis caledonium</name>
    <dbReference type="NCBI Taxonomy" id="1117310"/>
    <lineage>
        <taxon>Eukaryota</taxon>
        <taxon>Fungi</taxon>
        <taxon>Fungi incertae sedis</taxon>
        <taxon>Mucoromycota</taxon>
        <taxon>Glomeromycotina</taxon>
        <taxon>Glomeromycetes</taxon>
        <taxon>Glomerales</taxon>
        <taxon>Glomeraceae</taxon>
        <taxon>Funneliformis</taxon>
    </lineage>
</organism>
<name>A0A9N8VLL2_9GLOM</name>
<proteinExistence type="predicted"/>
<dbReference type="EMBL" id="CAJVPQ010000175">
    <property type="protein sequence ID" value="CAG8453694.1"/>
    <property type="molecule type" value="Genomic_DNA"/>
</dbReference>
<evidence type="ECO:0000313" key="1">
    <source>
        <dbReference type="EMBL" id="CAG8453694.1"/>
    </source>
</evidence>
<keyword evidence="2" id="KW-1185">Reference proteome</keyword>